<accession>A0ABT5MEF7</accession>
<dbReference type="EMBL" id="JAQSIO010000002">
    <property type="protein sequence ID" value="MDD0814277.1"/>
    <property type="molecule type" value="Genomic_DNA"/>
</dbReference>
<feature type="chain" id="PRO_5045800713" evidence="2">
    <location>
        <begin position="21"/>
        <end position="461"/>
    </location>
</feature>
<dbReference type="InterPro" id="IPR024455">
    <property type="entry name" value="Phage_capsid"/>
</dbReference>
<dbReference type="RefSeq" id="WP_273925899.1">
    <property type="nucleotide sequence ID" value="NZ_JAQSIO010000002.1"/>
</dbReference>
<dbReference type="SUPFAM" id="SSF56563">
    <property type="entry name" value="Major capsid protein gp5"/>
    <property type="match status" value="1"/>
</dbReference>
<proteinExistence type="predicted"/>
<dbReference type="Gene3D" id="3.30.2400.10">
    <property type="entry name" value="Major capsid protein gp5"/>
    <property type="match status" value="1"/>
</dbReference>
<evidence type="ECO:0000256" key="1">
    <source>
        <dbReference type="ARBA" id="ARBA00004328"/>
    </source>
</evidence>
<comment type="caution">
    <text evidence="4">The sequence shown here is derived from an EMBL/GenBank/DDBJ whole genome shotgun (WGS) entry which is preliminary data.</text>
</comment>
<dbReference type="NCBIfam" id="TIGR01554">
    <property type="entry name" value="major_cap_HK97"/>
    <property type="match status" value="1"/>
</dbReference>
<evidence type="ECO:0000259" key="3">
    <source>
        <dbReference type="Pfam" id="PF05065"/>
    </source>
</evidence>
<feature type="signal peptide" evidence="2">
    <location>
        <begin position="1"/>
        <end position="20"/>
    </location>
</feature>
<reference evidence="4 5" key="1">
    <citation type="submission" date="2023-02" db="EMBL/GenBank/DDBJ databases">
        <title>Bacterial whole genome sequence for Curvibacter sp. HBC28.</title>
        <authorList>
            <person name="Le V."/>
            <person name="Ko S.-R."/>
            <person name="Ahn C.-Y."/>
            <person name="Oh H.-M."/>
        </authorList>
    </citation>
    <scope>NUCLEOTIDE SEQUENCE [LARGE SCALE GENOMIC DNA]</scope>
    <source>
        <strain evidence="4 5">HBC28</strain>
    </source>
</reference>
<gene>
    <name evidence="4" type="ORF">PSQ39_06505</name>
</gene>
<dbReference type="InterPro" id="IPR054612">
    <property type="entry name" value="Phage_capsid-like_C"/>
</dbReference>
<comment type="subcellular location">
    <subcellularLocation>
        <location evidence="1">Virion</location>
    </subcellularLocation>
</comment>
<evidence type="ECO:0000313" key="5">
    <source>
        <dbReference type="Proteomes" id="UP001528672"/>
    </source>
</evidence>
<dbReference type="Gene3D" id="3.30.2320.10">
    <property type="entry name" value="hypothetical protein PF0899 domain"/>
    <property type="match status" value="1"/>
</dbReference>
<evidence type="ECO:0000313" key="4">
    <source>
        <dbReference type="EMBL" id="MDD0814277.1"/>
    </source>
</evidence>
<organism evidence="4 5">
    <name type="scientific">Curvibacter microcysteis</name>
    <dbReference type="NCBI Taxonomy" id="3026419"/>
    <lineage>
        <taxon>Bacteria</taxon>
        <taxon>Pseudomonadati</taxon>
        <taxon>Pseudomonadota</taxon>
        <taxon>Betaproteobacteria</taxon>
        <taxon>Burkholderiales</taxon>
        <taxon>Comamonadaceae</taxon>
        <taxon>Curvibacter</taxon>
    </lineage>
</organism>
<evidence type="ECO:0000256" key="2">
    <source>
        <dbReference type="SAM" id="SignalP"/>
    </source>
</evidence>
<keyword evidence="2" id="KW-0732">Signal</keyword>
<protein>
    <submittedName>
        <fullName evidence="4">Phage major capsid protein</fullName>
    </submittedName>
</protein>
<dbReference type="Pfam" id="PF05065">
    <property type="entry name" value="Phage_capsid"/>
    <property type="match status" value="1"/>
</dbReference>
<feature type="domain" description="Phage capsid-like C-terminal" evidence="3">
    <location>
        <begin position="172"/>
        <end position="457"/>
    </location>
</feature>
<keyword evidence="5" id="KW-1185">Reference proteome</keyword>
<dbReference type="Proteomes" id="UP001528672">
    <property type="component" value="Unassembled WGS sequence"/>
</dbReference>
<sequence>MKKSLLAVMALHMAAFAAKAQAFPVYERRDDPSIKSVADALDKIATAFDEYKKTNDARIEAALAGKSTSDFDAKLAAIDARMDGWNEVKTKLEKVEAKMARPGVFTGGRVDGEEKEEAEYRHAFLDWMRAPGDHERQQKATQAGRALEAKAAAAGDRERRATQTVVGTNAAGGFALPKVIESTIARLSVDISPIRQLATVRTVGTTDYHELFDLNGAGFEWLGEGDTRNQTNTPDLAEIVPTFGMASAKPQASEESLEDLFFDVEGWLNTSVAEAIAQGEGAAFISGNGTKKPTGILAGPTPVSTGDTSRAFGTLQYFASGQAAALPSSADVFLDMIYGVRARYRNNAQWLTAKAVLAGLRKYKDSTGQYLWQPALTPGQPATFLGYGITEAEDMPAVAANSFPLAFGDFREGYLIADKVGMRITRDEITTPGFVKFYVRKRVGGKPRNTQAIKLLKISAT</sequence>
<name>A0ABT5MEF7_9BURK</name>